<evidence type="ECO:0000256" key="9">
    <source>
        <dbReference type="ARBA" id="ARBA00022842"/>
    </source>
</evidence>
<feature type="compositionally biased region" description="Basic and acidic residues" evidence="19">
    <location>
        <begin position="723"/>
        <end position="733"/>
    </location>
</feature>
<evidence type="ECO:0000259" key="20">
    <source>
        <dbReference type="Pfam" id="PF16209"/>
    </source>
</evidence>
<feature type="active site" description="4-aspartylphosphate intermediate" evidence="15">
    <location>
        <position position="521"/>
    </location>
</feature>
<dbReference type="GO" id="GO:0000287">
    <property type="term" value="F:magnesium ion binding"/>
    <property type="evidence" value="ECO:0007669"/>
    <property type="project" value="UniProtKB-UniRule"/>
</dbReference>
<feature type="binding site" evidence="16">
    <location>
        <position position="996"/>
    </location>
    <ligand>
        <name>ATP</name>
        <dbReference type="ChEBI" id="CHEBI:30616"/>
    </ligand>
</feature>
<evidence type="ECO:0000256" key="6">
    <source>
        <dbReference type="ARBA" id="ARBA00022723"/>
    </source>
</evidence>
<keyword evidence="6 17" id="KW-0479">Metal-binding</keyword>
<dbReference type="SUPFAM" id="SSF81665">
    <property type="entry name" value="Calcium ATPase, transmembrane domain M"/>
    <property type="match status" value="1"/>
</dbReference>
<comment type="catalytic activity">
    <reaction evidence="13 18">
        <text>ATP + H2O + phospholipidSide 1 = ADP + phosphate + phospholipidSide 2.</text>
        <dbReference type="EC" id="7.6.2.1"/>
    </reaction>
</comment>
<keyword evidence="3" id="KW-0813">Transport</keyword>
<feature type="transmembrane region" description="Helical" evidence="18">
    <location>
        <begin position="1205"/>
        <end position="1226"/>
    </location>
</feature>
<evidence type="ECO:0000256" key="1">
    <source>
        <dbReference type="ARBA" id="ARBA00004127"/>
    </source>
</evidence>
<dbReference type="FunFam" id="3.40.1110.10:FF:000087">
    <property type="entry name" value="Phospholipid-transporting ATPase"/>
    <property type="match status" value="1"/>
</dbReference>
<dbReference type="InterPro" id="IPR023298">
    <property type="entry name" value="ATPase_P-typ_TM_dom_sf"/>
</dbReference>
<feature type="binding site" evidence="17">
    <location>
        <position position="1120"/>
    </location>
    <ligand>
        <name>Mg(2+)</name>
        <dbReference type="ChEBI" id="CHEBI:18420"/>
    </ligand>
</feature>
<evidence type="ECO:0000256" key="14">
    <source>
        <dbReference type="ARBA" id="ARBA00049128"/>
    </source>
</evidence>
<feature type="transmembrane region" description="Helical" evidence="18">
    <location>
        <begin position="1290"/>
        <end position="1309"/>
    </location>
</feature>
<feature type="binding site" evidence="16">
    <location>
        <position position="853"/>
    </location>
    <ligand>
        <name>ATP</name>
        <dbReference type="ChEBI" id="CHEBI:30616"/>
    </ligand>
</feature>
<dbReference type="InterPro" id="IPR032631">
    <property type="entry name" value="P-type_ATPase_N"/>
</dbReference>
<name>A0A0A1P343_RHIZD</name>
<evidence type="ECO:0000256" key="19">
    <source>
        <dbReference type="SAM" id="MobiDB-lite"/>
    </source>
</evidence>
<feature type="binding site" evidence="16">
    <location>
        <position position="994"/>
    </location>
    <ligand>
        <name>ATP</name>
        <dbReference type="ChEBI" id="CHEBI:30616"/>
    </ligand>
</feature>
<evidence type="ECO:0000313" key="22">
    <source>
        <dbReference type="EMBL" id="ORE13653.1"/>
    </source>
</evidence>
<dbReference type="NCBIfam" id="TIGR01652">
    <property type="entry name" value="ATPase-Plipid"/>
    <property type="match status" value="2"/>
</dbReference>
<dbReference type="InterPro" id="IPR036412">
    <property type="entry name" value="HAD-like_sf"/>
</dbReference>
<dbReference type="SUPFAM" id="SSF81660">
    <property type="entry name" value="Metal cation-transporting ATPase, ATP-binding domain N"/>
    <property type="match status" value="1"/>
</dbReference>
<dbReference type="InterPro" id="IPR018303">
    <property type="entry name" value="ATPase_P-typ_P_site"/>
</dbReference>
<feature type="region of interest" description="Disordered" evidence="19">
    <location>
        <begin position="702"/>
        <end position="791"/>
    </location>
</feature>
<dbReference type="Gene3D" id="3.40.1110.10">
    <property type="entry name" value="Calcium-transporting ATPase, cytoplasmic domain N"/>
    <property type="match status" value="1"/>
</dbReference>
<dbReference type="SFLD" id="SFLDG00002">
    <property type="entry name" value="C1.7:_P-type_atpase_like"/>
    <property type="match status" value="1"/>
</dbReference>
<dbReference type="PROSITE" id="PS00154">
    <property type="entry name" value="ATPASE_E1_E2"/>
    <property type="match status" value="1"/>
</dbReference>
<feature type="binding site" evidence="16">
    <location>
        <position position="812"/>
    </location>
    <ligand>
        <name>ATP</name>
        <dbReference type="ChEBI" id="CHEBI:30616"/>
    </ligand>
</feature>
<evidence type="ECO:0000256" key="11">
    <source>
        <dbReference type="ARBA" id="ARBA00022989"/>
    </source>
</evidence>
<feature type="transmembrane region" description="Helical" evidence="18">
    <location>
        <begin position="135"/>
        <end position="154"/>
    </location>
</feature>
<dbReference type="InterPro" id="IPR008250">
    <property type="entry name" value="ATPase_P-typ_transduc_dom_A_sf"/>
</dbReference>
<feature type="binding site" evidence="16">
    <location>
        <position position="1119"/>
    </location>
    <ligand>
        <name>ATP</name>
        <dbReference type="ChEBI" id="CHEBI:30616"/>
    </ligand>
</feature>
<evidence type="ECO:0000256" key="15">
    <source>
        <dbReference type="PIRSR" id="PIRSR606539-1"/>
    </source>
</evidence>
<dbReference type="SFLD" id="SFLDS00003">
    <property type="entry name" value="Haloacid_Dehalogenase"/>
    <property type="match status" value="1"/>
</dbReference>
<keyword evidence="12 18" id="KW-0472">Membrane</keyword>
<feature type="binding site" evidence="16">
    <location>
        <position position="914"/>
    </location>
    <ligand>
        <name>ATP</name>
        <dbReference type="ChEBI" id="CHEBI:30616"/>
    </ligand>
</feature>
<evidence type="ECO:0000256" key="5">
    <source>
        <dbReference type="ARBA" id="ARBA00022692"/>
    </source>
</evidence>
<keyword evidence="8 16" id="KW-0067">ATP-binding</keyword>
<dbReference type="SUPFAM" id="SSF81653">
    <property type="entry name" value="Calcium ATPase, transduction domain A"/>
    <property type="match status" value="1"/>
</dbReference>
<feature type="binding site" evidence="16">
    <location>
        <position position="523"/>
    </location>
    <ligand>
        <name>ATP</name>
        <dbReference type="ChEBI" id="CHEBI:30616"/>
    </ligand>
</feature>
<dbReference type="SUPFAM" id="SSF56784">
    <property type="entry name" value="HAD-like"/>
    <property type="match status" value="1"/>
</dbReference>
<dbReference type="PRINTS" id="PR00119">
    <property type="entry name" value="CATATPASE"/>
</dbReference>
<accession>A0A0A1P343</accession>
<dbReference type="InterPro" id="IPR044492">
    <property type="entry name" value="P_typ_ATPase_HD_dom"/>
</dbReference>
<feature type="transmembrane region" description="Helical" evidence="18">
    <location>
        <begin position="407"/>
        <end position="430"/>
    </location>
</feature>
<evidence type="ECO:0000256" key="18">
    <source>
        <dbReference type="RuleBase" id="RU362033"/>
    </source>
</evidence>
<dbReference type="InterPro" id="IPR001757">
    <property type="entry name" value="P_typ_ATPase"/>
</dbReference>
<dbReference type="InterPro" id="IPR023299">
    <property type="entry name" value="ATPase_P-typ_cyto_dom_N"/>
</dbReference>
<evidence type="ECO:0000256" key="13">
    <source>
        <dbReference type="ARBA" id="ARBA00034036"/>
    </source>
</evidence>
<dbReference type="PANTHER" id="PTHR24092:SF180">
    <property type="entry name" value="PHOSPHOLIPID-TRANSPORTING ATPASE DNF1-RELATED"/>
    <property type="match status" value="1"/>
</dbReference>
<dbReference type="GO" id="GO:0005524">
    <property type="term" value="F:ATP binding"/>
    <property type="evidence" value="ECO:0007669"/>
    <property type="project" value="UniProtKB-UniRule"/>
</dbReference>
<feature type="binding site" evidence="16">
    <location>
        <position position="878"/>
    </location>
    <ligand>
        <name>ATP</name>
        <dbReference type="ChEBI" id="CHEBI:30616"/>
    </ligand>
</feature>
<feature type="compositionally biased region" description="Basic residues" evidence="19">
    <location>
        <begin position="765"/>
        <end position="777"/>
    </location>
</feature>
<evidence type="ECO:0000256" key="12">
    <source>
        <dbReference type="ARBA" id="ARBA00023136"/>
    </source>
</evidence>
<dbReference type="Gene3D" id="3.40.50.1000">
    <property type="entry name" value="HAD superfamily/HAD-like"/>
    <property type="match status" value="1"/>
</dbReference>
<keyword evidence="7 16" id="KW-0547">Nucleotide-binding</keyword>
<evidence type="ECO:0000256" key="2">
    <source>
        <dbReference type="ARBA" id="ARBA00008109"/>
    </source>
</evidence>
<feature type="binding site" evidence="17">
    <location>
        <position position="523"/>
    </location>
    <ligand>
        <name>Mg(2+)</name>
        <dbReference type="ChEBI" id="CHEBI:18420"/>
    </ligand>
</feature>
<dbReference type="PANTHER" id="PTHR24092">
    <property type="entry name" value="PROBABLE PHOSPHOLIPID-TRANSPORTING ATPASE"/>
    <property type="match status" value="1"/>
</dbReference>
<dbReference type="GO" id="GO:0016887">
    <property type="term" value="F:ATP hydrolysis activity"/>
    <property type="evidence" value="ECO:0007669"/>
    <property type="project" value="InterPro"/>
</dbReference>
<feature type="transmembrane region" description="Helical" evidence="18">
    <location>
        <begin position="113"/>
        <end position="129"/>
    </location>
</feature>
<dbReference type="Pfam" id="PF16212">
    <property type="entry name" value="PhoLip_ATPase_C"/>
    <property type="match status" value="1"/>
</dbReference>
<keyword evidence="9 17" id="KW-0460">Magnesium</keyword>
<dbReference type="GO" id="GO:0012505">
    <property type="term" value="C:endomembrane system"/>
    <property type="evidence" value="ECO:0007669"/>
    <property type="project" value="UniProtKB-SubCell"/>
</dbReference>
<feature type="transmembrane region" description="Helical" evidence="18">
    <location>
        <begin position="1316"/>
        <end position="1338"/>
    </location>
</feature>
<feature type="compositionally biased region" description="Polar residues" evidence="19">
    <location>
        <begin position="566"/>
        <end position="581"/>
    </location>
</feature>
<feature type="binding site" evidence="17">
    <location>
        <position position="1116"/>
    </location>
    <ligand>
        <name>Mg(2+)</name>
        <dbReference type="ChEBI" id="CHEBI:18420"/>
    </ligand>
</feature>
<keyword evidence="10 18" id="KW-1278">Translocase</keyword>
<keyword evidence="11 18" id="KW-1133">Transmembrane helix</keyword>
<feature type="binding site" evidence="16">
    <location>
        <position position="522"/>
    </location>
    <ligand>
        <name>ATP</name>
        <dbReference type="ChEBI" id="CHEBI:30616"/>
    </ligand>
</feature>
<feature type="region of interest" description="Disordered" evidence="19">
    <location>
        <begin position="547"/>
        <end position="614"/>
    </location>
</feature>
<dbReference type="InterPro" id="IPR006539">
    <property type="entry name" value="P-type_ATPase_IV"/>
</dbReference>
<feature type="transmembrane region" description="Helical" evidence="18">
    <location>
        <begin position="450"/>
        <end position="473"/>
    </location>
</feature>
<dbReference type="Proteomes" id="UP000242381">
    <property type="component" value="Unassembled WGS sequence"/>
</dbReference>
<feature type="transmembrane region" description="Helical" evidence="18">
    <location>
        <begin position="1256"/>
        <end position="1278"/>
    </location>
</feature>
<dbReference type="VEuPathDB" id="FungiDB:BCV72DRAFT_243744"/>
<evidence type="ECO:0000256" key="7">
    <source>
        <dbReference type="ARBA" id="ARBA00022741"/>
    </source>
</evidence>
<feature type="binding site" evidence="16">
    <location>
        <position position="1120"/>
    </location>
    <ligand>
        <name>ATP</name>
        <dbReference type="ChEBI" id="CHEBI:30616"/>
    </ligand>
</feature>
<evidence type="ECO:0000256" key="10">
    <source>
        <dbReference type="ARBA" id="ARBA00022967"/>
    </source>
</evidence>
<dbReference type="EC" id="7.6.2.1" evidence="18"/>
<evidence type="ECO:0000256" key="3">
    <source>
        <dbReference type="ARBA" id="ARBA00022448"/>
    </source>
</evidence>
<dbReference type="InterPro" id="IPR023214">
    <property type="entry name" value="HAD_sf"/>
</dbReference>
<evidence type="ECO:0000256" key="17">
    <source>
        <dbReference type="PIRSR" id="PIRSR606539-3"/>
    </source>
</evidence>
<feature type="domain" description="P-type ATPase C-terminal" evidence="21">
    <location>
        <begin position="1142"/>
        <end position="1388"/>
    </location>
</feature>
<comment type="catalytic activity">
    <reaction evidence="14">
        <text>a 1,2-diacyl-sn-glycero-3-phosphoethanolamine(out) + ATP + H2O = a 1,2-diacyl-sn-glycero-3-phosphoethanolamine(in) + ADP + phosphate + H(+)</text>
        <dbReference type="Rhea" id="RHEA:66132"/>
        <dbReference type="ChEBI" id="CHEBI:15377"/>
        <dbReference type="ChEBI" id="CHEBI:15378"/>
        <dbReference type="ChEBI" id="CHEBI:30616"/>
        <dbReference type="ChEBI" id="CHEBI:43474"/>
        <dbReference type="ChEBI" id="CHEBI:64612"/>
        <dbReference type="ChEBI" id="CHEBI:456216"/>
    </reaction>
    <physiologicalReaction direction="left-to-right" evidence="14">
        <dbReference type="Rhea" id="RHEA:66133"/>
    </physiologicalReaction>
</comment>
<feature type="compositionally biased region" description="Polar residues" evidence="19">
    <location>
        <begin position="734"/>
        <end position="758"/>
    </location>
</feature>
<dbReference type="FunFam" id="3.40.50.1000:FF:000014">
    <property type="entry name" value="Phospholipid-transporting ATPase"/>
    <property type="match status" value="1"/>
</dbReference>
<feature type="binding site" evidence="16">
    <location>
        <position position="1096"/>
    </location>
    <ligand>
        <name>ATP</name>
        <dbReference type="ChEBI" id="CHEBI:30616"/>
    </ligand>
</feature>
<keyword evidence="5 18" id="KW-0812">Transmembrane</keyword>
<comment type="cofactor">
    <cofactor evidence="17">
        <name>Mg(2+)</name>
        <dbReference type="ChEBI" id="CHEBI:18420"/>
    </cofactor>
</comment>
<sequence length="1426" mass="161955">MFNRQWIWKRRSSSNENVRRKDNIYEETVRRSSRTLSTISSGHKIQRIESTVKLRRIQSSGRRVFVNLPLPEFALTSKGRAKETYASNKIRTSKYTIITFVPKNLFEQFRRPANLYFLGMAIIQLLPLFGVKSPALTLLPICAVVFITALKDAIEDYQRHKVDARYNQNITHTLIGYNNTNYPGTSAKSNPVASLFSCFSGHKLTKKESHDTINQESNHDVSITTDTSNTQSNHNDNLGTFHPSLAMNARVGDFILLRNGDSVPADAVLLSTSDKEGVCYVETKDLDGETNLKPRNSVAEFRHIQSGADCLNECHFYVEADAPSPDLYKFDGTLVTLEKSESTDKWVEKSKTPLDINNILLRGHVIRNTKWAIAVVLFTGTDTKIILNSGDTPSKRSQIDTEMNKEIFVAFIVLFTLCLVCAIMAGVVRARDMGNSASLLFAAQSGSPGYVGFLNFWSSLIIFQNIIPISLYVSIEFVKTFQAYFIWNDLDMWDEHSKSPCIPKTWTLSDDLGQVEYIFSDKTGTLTRNIMEFRECTIGGVRYGDNGFSPESEGARGARLRKEKQNVQTASYEEGQSSYISTGRDDDGSPPLINTDQDPLQDGDEKKANEEHNTRKQRIFEEYEQILKGLFKPTYSSLDPNRLSFADPQLFKDIKNPDITGRLEADDKETEQSNRIKEFFMLLALCHTVVIEKIGKDGKVIEEEDDVDEEEETKAQPTIIGKSLEENADHDRTQAGTSQNTEKQTIGSSLRTSGSKLLNATGLRSLKKSNRRHKPRKSRGEEFDSITEKNTPDRVDDTVEVQIEYKAESPDEAALVNAAKNAGFAFINRKGKMLTVDILGQEYTFELLDVLGFTSDRKRMSVILKRPEPWNDIILYCKGADNVITERLDHDSKQQTILDKTHKDVDTFSENGLRTLMLAYRRIDNEEYESWKKEIDEASTATEGRAEKVAQVQEKIEVNLKLLGATGIEDKLQEGVPKCIEDLRKAGIKIWVLTGDKLETAINIGYASNLLDSEMQLWTVRGNENANEIIKNLGDISEKLDKIQNEQGNDAPEDALVIEGAALAHVFGDPEGRQKLLDIAVRCKSVICCRVSPLQKAQVVELVRKSHNVVTLAIGDGANDVSMIQVANVGVGIAGQEGVQAAMAADYSICQFRFLHKLLLVQGHWSYVRISEMILNFFFKNVFWVFPSLWYQIYSSWSGNIFYDYSFLQLYNIIFTLAPIVVLGATDQDITAPYLKHLPQVYTIGIERKLYTRFRFWLYFADGIWQSLVVFYCFYFLYDTNPNANGEPESNLQFSTSVAVTAIVLANLVPGFNTWYWTWLQVVFVIIELLVVFLWVVIYGSFPSVSLYGMAQIIFGSWSFWMTFIIAFTLAFLPRYAITFVYQWWYPNVVAKGRQFELYEKRLRRAKKDSKGSSKRIHLPFRWQRR</sequence>
<organism evidence="22 23">
    <name type="scientific">Rhizopus microsporus</name>
    <dbReference type="NCBI Taxonomy" id="58291"/>
    <lineage>
        <taxon>Eukaryota</taxon>
        <taxon>Fungi</taxon>
        <taxon>Fungi incertae sedis</taxon>
        <taxon>Mucoromycota</taxon>
        <taxon>Mucoromycotina</taxon>
        <taxon>Mucoromycetes</taxon>
        <taxon>Mucorales</taxon>
        <taxon>Mucorineae</taxon>
        <taxon>Rhizopodaceae</taxon>
        <taxon>Rhizopus</taxon>
    </lineage>
</organism>
<comment type="subcellular location">
    <subcellularLocation>
        <location evidence="1">Endomembrane system</location>
        <topology evidence="1">Multi-pass membrane protein</topology>
    </subcellularLocation>
    <subcellularLocation>
        <location evidence="18">Membrane</location>
        <topology evidence="18">Multi-pass membrane protein</topology>
    </subcellularLocation>
</comment>
<feature type="domain" description="P-type ATPase N-terminal" evidence="20">
    <location>
        <begin position="81"/>
        <end position="136"/>
    </location>
</feature>
<evidence type="ECO:0000256" key="16">
    <source>
        <dbReference type="PIRSR" id="PIRSR606539-2"/>
    </source>
</evidence>
<feature type="binding site" evidence="16">
    <location>
        <position position="521"/>
    </location>
    <ligand>
        <name>ATP</name>
        <dbReference type="ChEBI" id="CHEBI:30616"/>
    </ligand>
</feature>
<feature type="compositionally biased region" description="Basic and acidic residues" evidence="19">
    <location>
        <begin position="778"/>
        <end position="791"/>
    </location>
</feature>
<keyword evidence="4" id="KW-0597">Phosphoprotein</keyword>
<dbReference type="Pfam" id="PF13246">
    <property type="entry name" value="Cation_ATPase"/>
    <property type="match status" value="1"/>
</dbReference>
<reference evidence="22 23" key="1">
    <citation type="journal article" date="2016" name="Proc. Natl. Acad. Sci. U.S.A.">
        <title>Lipid metabolic changes in an early divergent fungus govern the establishment of a mutualistic symbiosis with endobacteria.</title>
        <authorList>
            <person name="Lastovetsky O.A."/>
            <person name="Gaspar M.L."/>
            <person name="Mondo S.J."/>
            <person name="LaButti K.M."/>
            <person name="Sandor L."/>
            <person name="Grigoriev I.V."/>
            <person name="Henry S.A."/>
            <person name="Pawlowska T.E."/>
        </authorList>
    </citation>
    <scope>NUCLEOTIDE SEQUENCE [LARGE SCALE GENOMIC DNA]</scope>
    <source>
        <strain evidence="22 23">ATCC 11559</strain>
    </source>
</reference>
<feature type="binding site" evidence="17">
    <location>
        <position position="521"/>
    </location>
    <ligand>
        <name>Mg(2+)</name>
        <dbReference type="ChEBI" id="CHEBI:18420"/>
    </ligand>
</feature>
<dbReference type="EMBL" id="KV921520">
    <property type="protein sequence ID" value="ORE13653.1"/>
    <property type="molecule type" value="Genomic_DNA"/>
</dbReference>
<feature type="compositionally biased region" description="Basic and acidic residues" evidence="19">
    <location>
        <begin position="603"/>
        <end position="614"/>
    </location>
</feature>
<evidence type="ECO:0000313" key="23">
    <source>
        <dbReference type="Proteomes" id="UP000242381"/>
    </source>
</evidence>
<dbReference type="GO" id="GO:0045332">
    <property type="term" value="P:phospholipid translocation"/>
    <property type="evidence" value="ECO:0007669"/>
    <property type="project" value="TreeGrafter"/>
</dbReference>
<gene>
    <name evidence="22" type="ORF">BCV71DRAFT_63767</name>
</gene>
<dbReference type="Pfam" id="PF16209">
    <property type="entry name" value="PhoLip_ATPase_N"/>
    <property type="match status" value="1"/>
</dbReference>
<dbReference type="SFLD" id="SFLDF00027">
    <property type="entry name" value="p-type_atpase"/>
    <property type="match status" value="1"/>
</dbReference>
<dbReference type="GO" id="GO:0005886">
    <property type="term" value="C:plasma membrane"/>
    <property type="evidence" value="ECO:0007669"/>
    <property type="project" value="TreeGrafter"/>
</dbReference>
<feature type="transmembrane region" description="Helical" evidence="18">
    <location>
        <begin position="1350"/>
        <end position="1373"/>
    </location>
</feature>
<dbReference type="OMA" id="GFNTYYW"/>
<dbReference type="GO" id="GO:0140326">
    <property type="term" value="F:ATPase-coupled intramembrane lipid transporter activity"/>
    <property type="evidence" value="ECO:0007669"/>
    <property type="project" value="UniProtKB-EC"/>
</dbReference>
<feature type="transmembrane region" description="Helical" evidence="18">
    <location>
        <begin position="1174"/>
        <end position="1193"/>
    </location>
</feature>
<proteinExistence type="inferred from homology"/>
<evidence type="ECO:0000256" key="4">
    <source>
        <dbReference type="ARBA" id="ARBA00022553"/>
    </source>
</evidence>
<dbReference type="Gene3D" id="2.70.150.10">
    <property type="entry name" value="Calcium-transporting ATPase, cytoplasmic transduction domain A"/>
    <property type="match status" value="1"/>
</dbReference>
<feature type="compositionally biased region" description="Acidic residues" evidence="19">
    <location>
        <begin position="702"/>
        <end position="712"/>
    </location>
</feature>
<comment type="similarity">
    <text evidence="2 18">Belongs to the cation transport ATPase (P-type) (TC 3.A.3) family. Type IV subfamily.</text>
</comment>
<dbReference type="InterPro" id="IPR032630">
    <property type="entry name" value="P_typ_ATPase_c"/>
</dbReference>
<evidence type="ECO:0000259" key="21">
    <source>
        <dbReference type="Pfam" id="PF16212"/>
    </source>
</evidence>
<dbReference type="NCBIfam" id="TIGR01494">
    <property type="entry name" value="ATPase_P-type"/>
    <property type="match status" value="1"/>
</dbReference>
<feature type="binding site" evidence="16">
    <location>
        <position position="1090"/>
    </location>
    <ligand>
        <name>ATP</name>
        <dbReference type="ChEBI" id="CHEBI:30616"/>
    </ligand>
</feature>
<feature type="binding site" evidence="16">
    <location>
        <position position="995"/>
    </location>
    <ligand>
        <name>ATP</name>
        <dbReference type="ChEBI" id="CHEBI:30616"/>
    </ligand>
</feature>
<evidence type="ECO:0000256" key="8">
    <source>
        <dbReference type="ARBA" id="ARBA00022840"/>
    </source>
</evidence>
<protein>
    <recommendedName>
        <fullName evidence="18">Phospholipid-transporting ATPase</fullName>
        <ecNumber evidence="18">7.6.2.1</ecNumber>
    </recommendedName>
</protein>